<dbReference type="PANTHER" id="PTHR37813">
    <property type="entry name" value="FELS-2 PROPHAGE PROTEIN"/>
    <property type="match status" value="1"/>
</dbReference>
<reference evidence="4" key="1">
    <citation type="submission" date="2020-04" db="EMBL/GenBank/DDBJ databases">
        <authorList>
            <person name="Chiriac C."/>
            <person name="Salcher M."/>
            <person name="Ghai R."/>
            <person name="Kavagutti S V."/>
        </authorList>
    </citation>
    <scope>NUCLEOTIDE SEQUENCE</scope>
</reference>
<keyword evidence="2" id="KW-1188">Viral release from host cell</keyword>
<evidence type="ECO:0000256" key="1">
    <source>
        <dbReference type="ARBA" id="ARBA00022465"/>
    </source>
</evidence>
<name>A0A6J5M5H9_9CAUD</name>
<sequence>MATVRELVTKLSFKAETNPVKDFIGLLAKAANFLDNLGKKSGEAEKGLDNVSKKAKNAKKPLSDINEDAKNAGMGLSALNLGLAGASLAFVGFATNAVKSFGDLEHVFNTIRAVAPEVTPRMKEIEKSVMDLGASTTFSSLEVAKAYEELAKKGFTAQQMLETMPGLLDASMASGEDLAKVADIVTSSIQQFNLKTSQSGEVADLLTQGANTSSASILSLGDGLIYAGANGRAYNQTLKEMVTSLAVLNNAGVKAGDAGSDIAALLANFNAIAVGRTPKLTELRHTIKKLGVTIIDSKGKMLPFLDIIQNLGKATKKWSDAKRNGLALDIAGKENQKTLNLIMGMSKEKIDAVRKSMDEASGSSKKASDIMKEGLNPTMEKLGGATDAFNVEVGKMFAPATIAGLKLLTEIMNGLGNAAKWMNETPAFMDTIGKGFTGEDTSSLNVSAIKKQRIYEAIQRRKKEGATSRDLLNEGYSATDLSAMGFGAVKQGVQRENPLKNPLYGFPQTGFGTKGGGVTINQNNTFNGNSATKGEQKQTARMVHPATGNAVGTAIQKRSVGN</sequence>
<organism evidence="4">
    <name type="scientific">uncultured Caudovirales phage</name>
    <dbReference type="NCBI Taxonomy" id="2100421"/>
    <lineage>
        <taxon>Viruses</taxon>
        <taxon>Duplodnaviria</taxon>
        <taxon>Heunggongvirae</taxon>
        <taxon>Uroviricota</taxon>
        <taxon>Caudoviricetes</taxon>
        <taxon>Peduoviridae</taxon>
        <taxon>Maltschvirus</taxon>
        <taxon>Maltschvirus maltsch</taxon>
    </lineage>
</organism>
<evidence type="ECO:0000313" key="4">
    <source>
        <dbReference type="EMBL" id="CAB4139069.1"/>
    </source>
</evidence>
<dbReference type="EMBL" id="LR796351">
    <property type="protein sequence ID" value="CAB4139069.1"/>
    <property type="molecule type" value="Genomic_DNA"/>
</dbReference>
<evidence type="ECO:0000259" key="3">
    <source>
        <dbReference type="Pfam" id="PF10145"/>
    </source>
</evidence>
<evidence type="ECO:0000256" key="2">
    <source>
        <dbReference type="ARBA" id="ARBA00022612"/>
    </source>
</evidence>
<proteinExistence type="predicted"/>
<dbReference type="PANTHER" id="PTHR37813:SF1">
    <property type="entry name" value="FELS-2 PROPHAGE PROTEIN"/>
    <property type="match status" value="1"/>
</dbReference>
<accession>A0A6J5M5H9</accession>
<feature type="domain" description="Phage tail tape measure protein" evidence="3">
    <location>
        <begin position="127"/>
        <end position="332"/>
    </location>
</feature>
<dbReference type="GO" id="GO:0098003">
    <property type="term" value="P:viral tail assembly"/>
    <property type="evidence" value="ECO:0007669"/>
    <property type="project" value="UniProtKB-KW"/>
</dbReference>
<dbReference type="NCBIfam" id="TIGR01760">
    <property type="entry name" value="tape_meas_TP901"/>
    <property type="match status" value="1"/>
</dbReference>
<keyword evidence="1" id="KW-1245">Viral tail assembly</keyword>
<dbReference type="Pfam" id="PF10145">
    <property type="entry name" value="PhageMin_Tail"/>
    <property type="match status" value="1"/>
</dbReference>
<dbReference type="InterPro" id="IPR010090">
    <property type="entry name" value="Phage_tape_meas"/>
</dbReference>
<gene>
    <name evidence="4" type="ORF">UFOVP338_12</name>
</gene>
<protein>
    <submittedName>
        <fullName evidence="4">Tape_meas_TP901, phage tail tape measure protein, TP901 family, core region</fullName>
    </submittedName>
</protein>